<sequence>MSYLRRKPEDEIWYVHSPLKKGNRELVTAPPPSQIPYLNGVFDDEATLNQPKVMYVRDTDTDYIRRCKLGISQNFLNHVDPATRKSKEPVPYPRPFIFINKMKLLENSKLDAISSTLSIDTPTCDITTRVESYSCKMAGDPKKLYKQLRNEPGTTPYDLEILGPSQIQSPKLNYTIINSPPQVMYSNSIARSISSDDESPIYKTIPRKTLIFLISTLNASFEPDYEFSSCTSQDFSRETNLELVKNAVDSRLLSTMGDFYRSISPQLWSVIDEEINIKESEIFSYRPDGTSDPFSETGIIWSFNFFFHNRRLRRILFVTCRADSKTSSNHEDDEEPLDVNNYLTFEG</sequence>
<organism evidence="4 5">
    <name type="scientific">Adineta steineri</name>
    <dbReference type="NCBI Taxonomy" id="433720"/>
    <lineage>
        <taxon>Eukaryota</taxon>
        <taxon>Metazoa</taxon>
        <taxon>Spiralia</taxon>
        <taxon>Gnathifera</taxon>
        <taxon>Rotifera</taxon>
        <taxon>Eurotatoria</taxon>
        <taxon>Bdelloidea</taxon>
        <taxon>Adinetida</taxon>
        <taxon>Adinetidae</taxon>
        <taxon>Adineta</taxon>
    </lineage>
</organism>
<dbReference type="Proteomes" id="UP000663891">
    <property type="component" value="Unassembled WGS sequence"/>
</dbReference>
<dbReference type="Gene3D" id="3.40.1000.50">
    <property type="entry name" value="Repressor of RNA polymerase III transcription Maf1"/>
    <property type="match status" value="2"/>
</dbReference>
<feature type="region of interest" description="Disordered" evidence="3">
    <location>
        <begin position="325"/>
        <end position="347"/>
    </location>
</feature>
<dbReference type="AlphaFoldDB" id="A0A814Z818"/>
<dbReference type="OrthoDB" id="277029at2759"/>
<dbReference type="InterPro" id="IPR038564">
    <property type="entry name" value="Maf1_sf"/>
</dbReference>
<comment type="similarity">
    <text evidence="1">Belongs to the MAF1 family.</text>
</comment>
<evidence type="ECO:0000256" key="3">
    <source>
        <dbReference type="SAM" id="MobiDB-lite"/>
    </source>
</evidence>
<dbReference type="GO" id="GO:0016480">
    <property type="term" value="P:negative regulation of transcription by RNA polymerase III"/>
    <property type="evidence" value="ECO:0007669"/>
    <property type="project" value="InterPro"/>
</dbReference>
<dbReference type="PANTHER" id="PTHR22504:SF0">
    <property type="entry name" value="REPRESSOR OF RNA POLYMERASE III TRANSCRIPTION MAF1 HOMOLOG"/>
    <property type="match status" value="1"/>
</dbReference>
<dbReference type="FunFam" id="3.40.1000.50:FF:000003">
    <property type="entry name" value="Repressor of RNA polymerase III transcription MAF1"/>
    <property type="match status" value="1"/>
</dbReference>
<dbReference type="GO" id="GO:0000994">
    <property type="term" value="F:RNA polymerase III core binding"/>
    <property type="evidence" value="ECO:0007669"/>
    <property type="project" value="TreeGrafter"/>
</dbReference>
<dbReference type="GO" id="GO:0005634">
    <property type="term" value="C:nucleus"/>
    <property type="evidence" value="ECO:0007669"/>
    <property type="project" value="TreeGrafter"/>
</dbReference>
<protein>
    <recommendedName>
        <fullName evidence="2">Repressor of RNA polymerase III transcription MAF1 homolog</fullName>
    </recommendedName>
</protein>
<comment type="caution">
    <text evidence="4">The sequence shown here is derived from an EMBL/GenBank/DDBJ whole genome shotgun (WGS) entry which is preliminary data.</text>
</comment>
<dbReference type="PANTHER" id="PTHR22504">
    <property type="entry name" value="REPRESSOR OF RNA POLYMERASE III TRANSCRIPTION MAF1"/>
    <property type="match status" value="1"/>
</dbReference>
<dbReference type="Pfam" id="PF17662">
    <property type="entry name" value="DUF5524"/>
    <property type="match status" value="1"/>
</dbReference>
<proteinExistence type="inferred from homology"/>
<dbReference type="EMBL" id="CAJNON010000394">
    <property type="protein sequence ID" value="CAF1239332.1"/>
    <property type="molecule type" value="Genomic_DNA"/>
</dbReference>
<evidence type="ECO:0000313" key="5">
    <source>
        <dbReference type="Proteomes" id="UP000663891"/>
    </source>
</evidence>
<evidence type="ECO:0000256" key="1">
    <source>
        <dbReference type="ARBA" id="ARBA00006231"/>
    </source>
</evidence>
<name>A0A814Z818_9BILA</name>
<dbReference type="InterPro" id="IPR015257">
    <property type="entry name" value="Maf1"/>
</dbReference>
<dbReference type="Pfam" id="PF09174">
    <property type="entry name" value="Maf1"/>
    <property type="match status" value="1"/>
</dbReference>
<accession>A0A814Z818</accession>
<dbReference type="InterPro" id="IPR040247">
    <property type="entry name" value="DUF5524"/>
</dbReference>
<gene>
    <name evidence="4" type="ORF">VCS650_LOCUS27700</name>
</gene>
<evidence type="ECO:0000313" key="4">
    <source>
        <dbReference type="EMBL" id="CAF1239332.1"/>
    </source>
</evidence>
<evidence type="ECO:0000256" key="2">
    <source>
        <dbReference type="ARBA" id="ARBA00020829"/>
    </source>
</evidence>
<reference evidence="4" key="1">
    <citation type="submission" date="2021-02" db="EMBL/GenBank/DDBJ databases">
        <authorList>
            <person name="Nowell W R."/>
        </authorList>
    </citation>
    <scope>NUCLEOTIDE SEQUENCE</scope>
</reference>